<keyword evidence="2" id="KW-1185">Reference proteome</keyword>
<evidence type="ECO:0000313" key="2">
    <source>
        <dbReference type="Proteomes" id="UP000613255"/>
    </source>
</evidence>
<dbReference type="EMBL" id="JAEIJD010000013">
    <property type="protein sequence ID" value="MBI6630763.1"/>
    <property type="molecule type" value="Genomic_DNA"/>
</dbReference>
<organism evidence="1 2">
    <name type="scientific">Pontibaca salina</name>
    <dbReference type="NCBI Taxonomy" id="2795731"/>
    <lineage>
        <taxon>Bacteria</taxon>
        <taxon>Pseudomonadati</taxon>
        <taxon>Pseudomonadota</taxon>
        <taxon>Alphaproteobacteria</taxon>
        <taxon>Rhodobacterales</taxon>
        <taxon>Roseobacteraceae</taxon>
        <taxon>Pontibaca</taxon>
    </lineage>
</organism>
<protein>
    <submittedName>
        <fullName evidence="1">Uncharacterized protein</fullName>
    </submittedName>
</protein>
<dbReference type="AlphaFoldDB" id="A0A934M1G1"/>
<sequence length="121" mass="13564">MNKDSLLDKGRVILPVEYVDGLADGGTLVHEYVHTLQASRDDEGAHWLNEMVATAIGSAWVRKRTGQDEVYEPKYSMVLDREFWAENDNPGYLKTMLAAIANGHPQSCSDDLLPWNFVPSN</sequence>
<comment type="caution">
    <text evidence="1">The sequence shown here is derived from an EMBL/GenBank/DDBJ whole genome shotgun (WGS) entry which is preliminary data.</text>
</comment>
<proteinExistence type="predicted"/>
<dbReference type="Proteomes" id="UP000613255">
    <property type="component" value="Unassembled WGS sequence"/>
</dbReference>
<name>A0A934M1G1_9RHOB</name>
<gene>
    <name evidence="1" type="ORF">JAO82_12825</name>
</gene>
<reference evidence="1" key="1">
    <citation type="submission" date="2020-12" db="EMBL/GenBank/DDBJ databases">
        <title>Pontibaca salina gen. nov., sp. nov., isolated from marine sediment.</title>
        <authorList>
            <person name="Bo J."/>
            <person name="Wang S."/>
            <person name="Song X."/>
            <person name="Du Z."/>
        </authorList>
    </citation>
    <scope>NUCLEOTIDE SEQUENCE</scope>
    <source>
        <strain evidence="1">S1109L</strain>
    </source>
</reference>
<dbReference type="RefSeq" id="WP_198686822.1">
    <property type="nucleotide sequence ID" value="NZ_JAEIJD010000013.1"/>
</dbReference>
<accession>A0A934M1G1</accession>
<evidence type="ECO:0000313" key="1">
    <source>
        <dbReference type="EMBL" id="MBI6630763.1"/>
    </source>
</evidence>